<evidence type="ECO:0000256" key="1">
    <source>
        <dbReference type="SAM" id="MobiDB-lite"/>
    </source>
</evidence>
<feature type="transmembrane region" description="Helical" evidence="2">
    <location>
        <begin position="51"/>
        <end position="72"/>
    </location>
</feature>
<evidence type="ECO:0000313" key="3">
    <source>
        <dbReference type="EMBL" id="KAK5694213.1"/>
    </source>
</evidence>
<keyword evidence="2" id="KW-0812">Transmembrane</keyword>
<feature type="compositionally biased region" description="Basic and acidic residues" evidence="1">
    <location>
        <begin position="306"/>
        <end position="318"/>
    </location>
</feature>
<feature type="transmembrane region" description="Helical" evidence="2">
    <location>
        <begin position="84"/>
        <end position="113"/>
    </location>
</feature>
<protein>
    <submittedName>
        <fullName evidence="3">Uncharacterized protein</fullName>
    </submittedName>
</protein>
<dbReference type="Proteomes" id="UP001310594">
    <property type="component" value="Unassembled WGS sequence"/>
</dbReference>
<evidence type="ECO:0000256" key="2">
    <source>
        <dbReference type="SAM" id="Phobius"/>
    </source>
</evidence>
<feature type="transmembrane region" description="Helical" evidence="2">
    <location>
        <begin position="188"/>
        <end position="207"/>
    </location>
</feature>
<keyword evidence="2" id="KW-0472">Membrane</keyword>
<sequence>MDAEHAAVARATMRNVGSSALSTAAKISKAATKPTATALTKFDRAERAASMTVSGFFGNLLWAILMLVTWPLRALHHHILLPLFSGIVSLVLTIFYAVFWIALAFTLLLVVIYTPSFARYMHEEFRLRERWDDFALNNQVILNLEHGYASFKRAMYDRYLSLMYNPTMDSLRRFWFEFRRLPDRVEAFFHQYILWMLLALLVGILLWPRPEVDPYDGLLTMEQRRQLDNKMNSLPDWIAEGRQGSVWRFEPAKPMADDRWVAALGGRDDEPFAVTTSKTSSTSTKHQHQHQHQQQADGGTLGNAHRRQDDFGRGRDEMVPRVPAVPLLRAAVLGQDEQCSDLRVGEL</sequence>
<gene>
    <name evidence="3" type="ORF">LTR97_009835</name>
</gene>
<accession>A0AAN7WAY9</accession>
<feature type="compositionally biased region" description="Low complexity" evidence="1">
    <location>
        <begin position="275"/>
        <end position="284"/>
    </location>
</feature>
<feature type="region of interest" description="Disordered" evidence="1">
    <location>
        <begin position="271"/>
        <end position="318"/>
    </location>
</feature>
<dbReference type="EMBL" id="JAVRQU010000016">
    <property type="protein sequence ID" value="KAK5694213.1"/>
    <property type="molecule type" value="Genomic_DNA"/>
</dbReference>
<comment type="caution">
    <text evidence="3">The sequence shown here is derived from an EMBL/GenBank/DDBJ whole genome shotgun (WGS) entry which is preliminary data.</text>
</comment>
<keyword evidence="2" id="KW-1133">Transmembrane helix</keyword>
<reference evidence="3" key="1">
    <citation type="submission" date="2023-08" db="EMBL/GenBank/DDBJ databases">
        <title>Black Yeasts Isolated from many extreme environments.</title>
        <authorList>
            <person name="Coleine C."/>
            <person name="Stajich J.E."/>
            <person name="Selbmann L."/>
        </authorList>
    </citation>
    <scope>NUCLEOTIDE SEQUENCE</scope>
    <source>
        <strain evidence="3">CCFEE 5810</strain>
    </source>
</reference>
<evidence type="ECO:0000313" key="4">
    <source>
        <dbReference type="Proteomes" id="UP001310594"/>
    </source>
</evidence>
<name>A0AAN7WAY9_9PEZI</name>
<organism evidence="3 4">
    <name type="scientific">Elasticomyces elasticus</name>
    <dbReference type="NCBI Taxonomy" id="574655"/>
    <lineage>
        <taxon>Eukaryota</taxon>
        <taxon>Fungi</taxon>
        <taxon>Dikarya</taxon>
        <taxon>Ascomycota</taxon>
        <taxon>Pezizomycotina</taxon>
        <taxon>Dothideomycetes</taxon>
        <taxon>Dothideomycetidae</taxon>
        <taxon>Mycosphaerellales</taxon>
        <taxon>Teratosphaeriaceae</taxon>
        <taxon>Elasticomyces</taxon>
    </lineage>
</organism>
<dbReference type="AlphaFoldDB" id="A0AAN7WAY9"/>
<proteinExistence type="predicted"/>